<feature type="non-terminal residue" evidence="1">
    <location>
        <position position="1"/>
    </location>
</feature>
<organism evidence="1 2">
    <name type="scientific">Phytophthora cactorum</name>
    <dbReference type="NCBI Taxonomy" id="29920"/>
    <lineage>
        <taxon>Eukaryota</taxon>
        <taxon>Sar</taxon>
        <taxon>Stramenopiles</taxon>
        <taxon>Oomycota</taxon>
        <taxon>Peronosporomycetes</taxon>
        <taxon>Peronosporales</taxon>
        <taxon>Peronosporaceae</taxon>
        <taxon>Phytophthora</taxon>
    </lineage>
</organism>
<evidence type="ECO:0000313" key="1">
    <source>
        <dbReference type="EMBL" id="KAG6949706.1"/>
    </source>
</evidence>
<sequence>MCCQDPSKRLSISSVRYELEQFSMKDNCNLSQPEQERSCSFDEYDSGRMKGLWLKLLAHMMIKMSPEQARMMHLTSTRVTSNSLYAFQWRVNSLMASLGEAPEAEK</sequence>
<gene>
    <name evidence="1" type="ORF">JG687_00014684</name>
</gene>
<dbReference type="OrthoDB" id="123333at2759"/>
<dbReference type="VEuPathDB" id="FungiDB:PC110_g12403"/>
<evidence type="ECO:0000313" key="2">
    <source>
        <dbReference type="Proteomes" id="UP000688947"/>
    </source>
</evidence>
<comment type="caution">
    <text evidence="1">The sequence shown here is derived from an EMBL/GenBank/DDBJ whole genome shotgun (WGS) entry which is preliminary data.</text>
</comment>
<dbReference type="Proteomes" id="UP000688947">
    <property type="component" value="Unassembled WGS sequence"/>
</dbReference>
<dbReference type="EMBL" id="JAENGZ010001216">
    <property type="protein sequence ID" value="KAG6949706.1"/>
    <property type="molecule type" value="Genomic_DNA"/>
</dbReference>
<proteinExistence type="predicted"/>
<accession>A0A8T1TZ21</accession>
<dbReference type="AlphaFoldDB" id="A0A8T1TZ21"/>
<name>A0A8T1TZ21_9STRA</name>
<protein>
    <submittedName>
        <fullName evidence="1">Uncharacterized protein</fullName>
    </submittedName>
</protein>
<reference evidence="1" key="1">
    <citation type="submission" date="2021-01" db="EMBL/GenBank/DDBJ databases">
        <title>Phytophthora aleatoria, a newly-described species from Pinus radiata is distinct from Phytophthora cactorum isolates based on comparative genomics.</title>
        <authorList>
            <person name="Mcdougal R."/>
            <person name="Panda P."/>
            <person name="Williams N."/>
            <person name="Studholme D.J."/>
        </authorList>
    </citation>
    <scope>NUCLEOTIDE SEQUENCE</scope>
    <source>
        <strain evidence="1">NZFS 3830</strain>
    </source>
</reference>